<dbReference type="PANTHER" id="PTHR45138:SF9">
    <property type="entry name" value="DIGUANYLATE CYCLASE DGCM-RELATED"/>
    <property type="match status" value="1"/>
</dbReference>
<dbReference type="InterPro" id="IPR029787">
    <property type="entry name" value="Nucleotide_cyclase"/>
</dbReference>
<protein>
    <recommendedName>
        <fullName evidence="1">diguanylate cyclase</fullName>
        <ecNumber evidence="1">2.7.7.65</ecNumber>
    </recommendedName>
</protein>
<dbReference type="InterPro" id="IPR011990">
    <property type="entry name" value="TPR-like_helical_dom_sf"/>
</dbReference>
<feature type="chain" id="PRO_5046742678" description="diguanylate cyclase" evidence="4">
    <location>
        <begin position="24"/>
        <end position="629"/>
    </location>
</feature>
<dbReference type="SMART" id="SM00028">
    <property type="entry name" value="TPR"/>
    <property type="match status" value="3"/>
</dbReference>
<proteinExistence type="predicted"/>
<keyword evidence="3" id="KW-0812">Transmembrane</keyword>
<dbReference type="Pfam" id="PF13176">
    <property type="entry name" value="TPR_7"/>
    <property type="match status" value="1"/>
</dbReference>
<accession>A0ABT3P363</accession>
<feature type="domain" description="GGDEF" evidence="5">
    <location>
        <begin position="497"/>
        <end position="629"/>
    </location>
</feature>
<keyword evidence="7" id="KW-1185">Reference proteome</keyword>
<organism evidence="6 7">
    <name type="scientific">Alteromonas aquimaris</name>
    <dbReference type="NCBI Taxonomy" id="2998417"/>
    <lineage>
        <taxon>Bacteria</taxon>
        <taxon>Pseudomonadati</taxon>
        <taxon>Pseudomonadota</taxon>
        <taxon>Gammaproteobacteria</taxon>
        <taxon>Alteromonadales</taxon>
        <taxon>Alteromonadaceae</taxon>
        <taxon>Alteromonas/Salinimonas group</taxon>
        <taxon>Alteromonas</taxon>
    </lineage>
</organism>
<dbReference type="SUPFAM" id="SSF48452">
    <property type="entry name" value="TPR-like"/>
    <property type="match status" value="1"/>
</dbReference>
<dbReference type="Gene3D" id="1.25.40.10">
    <property type="entry name" value="Tetratricopeptide repeat domain"/>
    <property type="match status" value="1"/>
</dbReference>
<feature type="transmembrane region" description="Helical" evidence="3">
    <location>
        <begin position="433"/>
        <end position="454"/>
    </location>
</feature>
<evidence type="ECO:0000313" key="7">
    <source>
        <dbReference type="Proteomes" id="UP001142810"/>
    </source>
</evidence>
<keyword evidence="4" id="KW-0732">Signal</keyword>
<dbReference type="InterPro" id="IPR000160">
    <property type="entry name" value="GGDEF_dom"/>
</dbReference>
<evidence type="ECO:0000256" key="3">
    <source>
        <dbReference type="SAM" id="Phobius"/>
    </source>
</evidence>
<gene>
    <name evidence="6" type="ORF">OPS25_01495</name>
</gene>
<comment type="catalytic activity">
    <reaction evidence="2">
        <text>2 GTP = 3',3'-c-di-GMP + 2 diphosphate</text>
        <dbReference type="Rhea" id="RHEA:24898"/>
        <dbReference type="ChEBI" id="CHEBI:33019"/>
        <dbReference type="ChEBI" id="CHEBI:37565"/>
        <dbReference type="ChEBI" id="CHEBI:58805"/>
        <dbReference type="EC" id="2.7.7.65"/>
    </reaction>
</comment>
<sequence>MITIAVRPVIFICFVILSALASAESFSPQYDKDGRLDNDFYNQLIVTQPQQLLTQLEPLIHHSATDLEKEVQLQARYFIASAYYYLSQRNKIFSVAEKGLTLARAQGEQKFEARFLAILAIGALSKQNFNFANNYANQALLLAEELAAETLFHGEILLLAAQVYYETGALQRALKVMVKANEIFTNLNDTKNRSEALASIALMYDELGQPEQAIEYHLQSLDLIDIETNLIEASITYYNIALTYHSSNEPQKARHYAELSLHYAQKAKDEVGAAYAIYELASLDEEQQAFDRAFELVNTVIPVVQENDVTGMIILSHLLRARLLAHLQLPDWEADLAIAEPLVEKTASLKRRIALVRTKAKIYELINNPPSALEYYKQWVSLNEEQLKATQEQSTRRYQAMFELNEAEAENELLHTQKKLAETELEAKEFRQWLLIILSLLLLIVLVAAVAMLLMQVKTKKKFREMAMVDELTNTRNRRSISLFAQQTMAEAKEKHTNVCFAMVDIDHFKSFNDRFGHDVGDRVLKAVASAIASELRVRDALGRWGGEEWLIVLPDSRCESIENIFQRIQSRLKTMHLGLEDAPVITVSMGCTNLLAHDMSLDQVVKRADEALYKAKNNGRNRFEINPG</sequence>
<dbReference type="NCBIfam" id="TIGR00254">
    <property type="entry name" value="GGDEF"/>
    <property type="match status" value="1"/>
</dbReference>
<dbReference type="InterPro" id="IPR019734">
    <property type="entry name" value="TPR_rpt"/>
</dbReference>
<keyword evidence="3" id="KW-0472">Membrane</keyword>
<name>A0ABT3P363_9ALTE</name>
<dbReference type="Pfam" id="PF00990">
    <property type="entry name" value="GGDEF"/>
    <property type="match status" value="1"/>
</dbReference>
<dbReference type="PANTHER" id="PTHR45138">
    <property type="entry name" value="REGULATORY COMPONENTS OF SENSORY TRANSDUCTION SYSTEM"/>
    <property type="match status" value="1"/>
</dbReference>
<dbReference type="Gene3D" id="3.30.70.270">
    <property type="match status" value="1"/>
</dbReference>
<evidence type="ECO:0000256" key="1">
    <source>
        <dbReference type="ARBA" id="ARBA00012528"/>
    </source>
</evidence>
<keyword evidence="3" id="KW-1133">Transmembrane helix</keyword>
<reference evidence="6" key="1">
    <citation type="submission" date="2022-11" db="EMBL/GenBank/DDBJ databases">
        <title>Alteromonas sp. nov., isolated from sea water of the Qingdao.</title>
        <authorList>
            <person name="Wang Q."/>
        </authorList>
    </citation>
    <scope>NUCLEOTIDE SEQUENCE</scope>
    <source>
        <strain evidence="6">ASW11-7</strain>
    </source>
</reference>
<dbReference type="CDD" id="cd01949">
    <property type="entry name" value="GGDEF"/>
    <property type="match status" value="1"/>
</dbReference>
<feature type="signal peptide" evidence="4">
    <location>
        <begin position="1"/>
        <end position="23"/>
    </location>
</feature>
<comment type="caution">
    <text evidence="6">The sequence shown here is derived from an EMBL/GenBank/DDBJ whole genome shotgun (WGS) entry which is preliminary data.</text>
</comment>
<dbReference type="EMBL" id="JAPFRD010000002">
    <property type="protein sequence ID" value="MCW8107177.1"/>
    <property type="molecule type" value="Genomic_DNA"/>
</dbReference>
<dbReference type="SMART" id="SM00267">
    <property type="entry name" value="GGDEF"/>
    <property type="match status" value="1"/>
</dbReference>
<dbReference type="EC" id="2.7.7.65" evidence="1"/>
<dbReference type="SUPFAM" id="SSF55073">
    <property type="entry name" value="Nucleotide cyclase"/>
    <property type="match status" value="1"/>
</dbReference>
<evidence type="ECO:0000313" key="6">
    <source>
        <dbReference type="EMBL" id="MCW8107177.1"/>
    </source>
</evidence>
<dbReference type="PROSITE" id="PS50887">
    <property type="entry name" value="GGDEF"/>
    <property type="match status" value="1"/>
</dbReference>
<dbReference type="Proteomes" id="UP001142810">
    <property type="component" value="Unassembled WGS sequence"/>
</dbReference>
<dbReference type="InterPro" id="IPR050469">
    <property type="entry name" value="Diguanylate_Cyclase"/>
</dbReference>
<dbReference type="InterPro" id="IPR043128">
    <property type="entry name" value="Rev_trsase/Diguanyl_cyclase"/>
</dbReference>
<evidence type="ECO:0000256" key="4">
    <source>
        <dbReference type="SAM" id="SignalP"/>
    </source>
</evidence>
<evidence type="ECO:0000259" key="5">
    <source>
        <dbReference type="PROSITE" id="PS50887"/>
    </source>
</evidence>
<evidence type="ECO:0000256" key="2">
    <source>
        <dbReference type="ARBA" id="ARBA00034247"/>
    </source>
</evidence>